<evidence type="ECO:0000256" key="1">
    <source>
        <dbReference type="SAM" id="MobiDB-lite"/>
    </source>
</evidence>
<name>A0A0C9UXE2_SPHS4</name>
<feature type="compositionally biased region" description="Polar residues" evidence="1">
    <location>
        <begin position="1"/>
        <end position="14"/>
    </location>
</feature>
<protein>
    <recommendedName>
        <fullName evidence="2">DUF7330 domain-containing protein</fullName>
    </recommendedName>
</protein>
<dbReference type="HOGENOM" id="CLU_070382_2_0_1"/>
<dbReference type="EMBL" id="KN837274">
    <property type="protein sequence ID" value="KIJ29825.1"/>
    <property type="molecule type" value="Genomic_DNA"/>
</dbReference>
<evidence type="ECO:0000313" key="3">
    <source>
        <dbReference type="EMBL" id="KIJ29825.1"/>
    </source>
</evidence>
<dbReference type="Proteomes" id="UP000054279">
    <property type="component" value="Unassembled WGS sequence"/>
</dbReference>
<dbReference type="AlphaFoldDB" id="A0A0C9UXE2"/>
<keyword evidence="4" id="KW-1185">Reference proteome</keyword>
<proteinExistence type="predicted"/>
<reference evidence="3 4" key="1">
    <citation type="submission" date="2014-06" db="EMBL/GenBank/DDBJ databases">
        <title>Evolutionary Origins and Diversification of the Mycorrhizal Mutualists.</title>
        <authorList>
            <consortium name="DOE Joint Genome Institute"/>
            <consortium name="Mycorrhizal Genomics Consortium"/>
            <person name="Kohler A."/>
            <person name="Kuo A."/>
            <person name="Nagy L.G."/>
            <person name="Floudas D."/>
            <person name="Copeland A."/>
            <person name="Barry K.W."/>
            <person name="Cichocki N."/>
            <person name="Veneault-Fourrey C."/>
            <person name="LaButti K."/>
            <person name="Lindquist E.A."/>
            <person name="Lipzen A."/>
            <person name="Lundell T."/>
            <person name="Morin E."/>
            <person name="Murat C."/>
            <person name="Riley R."/>
            <person name="Ohm R."/>
            <person name="Sun H."/>
            <person name="Tunlid A."/>
            <person name="Henrissat B."/>
            <person name="Grigoriev I.V."/>
            <person name="Hibbett D.S."/>
            <person name="Martin F."/>
        </authorList>
    </citation>
    <scope>NUCLEOTIDE SEQUENCE [LARGE SCALE GENOMIC DNA]</scope>
    <source>
        <strain evidence="3 4">SS14</strain>
    </source>
</reference>
<dbReference type="InterPro" id="IPR055754">
    <property type="entry name" value="DUF7330"/>
</dbReference>
<accession>A0A0C9UXE2</accession>
<evidence type="ECO:0000313" key="4">
    <source>
        <dbReference type="Proteomes" id="UP000054279"/>
    </source>
</evidence>
<dbReference type="OrthoDB" id="5289249at2759"/>
<gene>
    <name evidence="3" type="ORF">M422DRAFT_268696</name>
</gene>
<organism evidence="3 4">
    <name type="scientific">Sphaerobolus stellatus (strain SS14)</name>
    <dbReference type="NCBI Taxonomy" id="990650"/>
    <lineage>
        <taxon>Eukaryota</taxon>
        <taxon>Fungi</taxon>
        <taxon>Dikarya</taxon>
        <taxon>Basidiomycota</taxon>
        <taxon>Agaricomycotina</taxon>
        <taxon>Agaricomycetes</taxon>
        <taxon>Phallomycetidae</taxon>
        <taxon>Geastrales</taxon>
        <taxon>Sphaerobolaceae</taxon>
        <taxon>Sphaerobolus</taxon>
    </lineage>
</organism>
<sequence length="269" mass="29252">MATSTDRLQDSQSVHIIELPPDYSESAVSKTSAGSEYITEPPGPPEASSSSQEITRPLTMTRVSSSPATNFLTINRKNETVKGIYAINPTLPPPPGAVISKDNDGKDLNLSLKSTNGPVNCLVEIIKGVDTKGPARLHAESENGSVTLVIHDAQQNRFRLQAVSINGSVSIRIPSTYIGPISTMIKYGSLNIDTALRPKFQTISEIDEEGRFFLGDYISAGYENDETWLMDHIRVESHYGGVNIAFIEEDGGEKGKEASQKSFFSRLFG</sequence>
<evidence type="ECO:0000259" key="2">
    <source>
        <dbReference type="Pfam" id="PF24016"/>
    </source>
</evidence>
<feature type="domain" description="DUF7330" evidence="2">
    <location>
        <begin position="70"/>
        <end position="249"/>
    </location>
</feature>
<feature type="region of interest" description="Disordered" evidence="1">
    <location>
        <begin position="1"/>
        <end position="54"/>
    </location>
</feature>
<dbReference type="Pfam" id="PF24016">
    <property type="entry name" value="DUF7330"/>
    <property type="match status" value="1"/>
</dbReference>